<evidence type="ECO:0000259" key="12">
    <source>
        <dbReference type="PROSITE" id="PS50893"/>
    </source>
</evidence>
<evidence type="ECO:0000256" key="4">
    <source>
        <dbReference type="ARBA" id="ARBA00022692"/>
    </source>
</evidence>
<keyword evidence="15" id="KW-1185">Reference proteome</keyword>
<sequence>MTSSTSSPNTASETASLTVYLRLLGYIKPHWLSFLISVLGFVVYSASQPAMAQYMEYLLNFIEAEERGPLWQPSLIIIAIIAVRGFGGFLGNFFISKVSFRIVDTLRVTLFNHMVYLPGEFYERNDSGKLISIINFNINNVTTASTEALKTIIREGTTLIGLLAYLFYKDWVLTLIMMTVAPIIAVLVGYVGKRLRRLSSKVQHSMGDITQVTSEMVSGYRVMRSFGGETYEKERFAAASWRNYLQNVKVIFTSALNTPVIQLLIALAMGALLWVALGQMQIQDAGAFVAYFLAVGMVQKTMRQLSEVVPVIQKGVAAADSIFQVLDEKTEEDNGDYVPNRVSGKVSVRDLHFTYQGSDREALKGIQLDVQPGQVVALVGKSGSGKSTLMNLLTRFYSGFEGSITIDGTDIREFTLKSLRAQIALVTQQVVLFNDTVAANIAYGTLNDAAMDKVRRAADLAYASEFIDKLPQGYDTFIGEGGAKLSGGQRQRLAIARAIFKDAPILILDEATSALDNESERYIQQALETVSRGRTTFVVAHRLSTIEKADVIVVMEDGCIVEQGSHAQLMQEQGHYARLHSATQSDSLTL</sequence>
<keyword evidence="9" id="KW-0445">Lipid transport</keyword>
<evidence type="ECO:0000256" key="6">
    <source>
        <dbReference type="ARBA" id="ARBA00022840"/>
    </source>
</evidence>
<evidence type="ECO:0000256" key="2">
    <source>
        <dbReference type="ARBA" id="ARBA00022448"/>
    </source>
</evidence>
<dbReference type="InterPro" id="IPR003439">
    <property type="entry name" value="ABC_transporter-like_ATP-bd"/>
</dbReference>
<dbReference type="PANTHER" id="PTHR43394:SF1">
    <property type="entry name" value="ATP-BINDING CASSETTE SUB-FAMILY B MEMBER 10, MITOCHONDRIAL"/>
    <property type="match status" value="1"/>
</dbReference>
<dbReference type="InterPro" id="IPR036640">
    <property type="entry name" value="ABC1_TM_sf"/>
</dbReference>
<dbReference type="NCBIfam" id="TIGR02203">
    <property type="entry name" value="MsbA_lipidA"/>
    <property type="match status" value="1"/>
</dbReference>
<protein>
    <submittedName>
        <fullName evidence="14">Lipid A export permease/ATP-binding protein MsbA</fullName>
    </submittedName>
</protein>
<feature type="transmembrane region" description="Helical" evidence="11">
    <location>
        <begin position="171"/>
        <end position="191"/>
    </location>
</feature>
<feature type="transmembrane region" description="Helical" evidence="11">
    <location>
        <begin position="75"/>
        <end position="95"/>
    </location>
</feature>
<dbReference type="EMBL" id="JAULRT010000032">
    <property type="protein sequence ID" value="MDO3381021.1"/>
    <property type="molecule type" value="Genomic_DNA"/>
</dbReference>
<dbReference type="InterPro" id="IPR011917">
    <property type="entry name" value="ABC_transpr_lipidA"/>
</dbReference>
<dbReference type="Gene3D" id="3.40.50.300">
    <property type="entry name" value="P-loop containing nucleotide triphosphate hydrolases"/>
    <property type="match status" value="1"/>
</dbReference>
<dbReference type="SUPFAM" id="SSF90123">
    <property type="entry name" value="ABC transporter transmembrane region"/>
    <property type="match status" value="1"/>
</dbReference>
<keyword evidence="5" id="KW-0547">Nucleotide-binding</keyword>
<dbReference type="InterPro" id="IPR003593">
    <property type="entry name" value="AAA+_ATPase"/>
</dbReference>
<feature type="domain" description="ABC transmembrane type-1" evidence="13">
    <location>
        <begin position="35"/>
        <end position="314"/>
    </location>
</feature>
<dbReference type="SUPFAM" id="SSF52540">
    <property type="entry name" value="P-loop containing nucleoside triphosphate hydrolases"/>
    <property type="match status" value="1"/>
</dbReference>
<dbReference type="Pfam" id="PF00005">
    <property type="entry name" value="ABC_tran"/>
    <property type="match status" value="1"/>
</dbReference>
<dbReference type="InterPro" id="IPR027417">
    <property type="entry name" value="P-loop_NTPase"/>
</dbReference>
<dbReference type="PROSITE" id="PS00211">
    <property type="entry name" value="ABC_TRANSPORTER_1"/>
    <property type="match status" value="1"/>
</dbReference>
<organism evidence="14 15">
    <name type="scientific">Gilvimarinus algae</name>
    <dbReference type="NCBI Taxonomy" id="3058037"/>
    <lineage>
        <taxon>Bacteria</taxon>
        <taxon>Pseudomonadati</taxon>
        <taxon>Pseudomonadota</taxon>
        <taxon>Gammaproteobacteria</taxon>
        <taxon>Cellvibrionales</taxon>
        <taxon>Cellvibrionaceae</taxon>
        <taxon>Gilvimarinus</taxon>
    </lineage>
</organism>
<keyword evidence="3" id="KW-1003">Cell membrane</keyword>
<feature type="domain" description="ABC transporter" evidence="12">
    <location>
        <begin position="346"/>
        <end position="582"/>
    </location>
</feature>
<dbReference type="Pfam" id="PF00664">
    <property type="entry name" value="ABC_membrane"/>
    <property type="match status" value="1"/>
</dbReference>
<comment type="caution">
    <text evidence="14">The sequence shown here is derived from an EMBL/GenBank/DDBJ whole genome shotgun (WGS) entry which is preliminary data.</text>
</comment>
<evidence type="ECO:0000256" key="5">
    <source>
        <dbReference type="ARBA" id="ARBA00022741"/>
    </source>
</evidence>
<evidence type="ECO:0000256" key="11">
    <source>
        <dbReference type="SAM" id="Phobius"/>
    </source>
</evidence>
<keyword evidence="4 11" id="KW-0812">Transmembrane</keyword>
<dbReference type="PROSITE" id="PS50929">
    <property type="entry name" value="ABC_TM1F"/>
    <property type="match status" value="1"/>
</dbReference>
<comment type="subcellular location">
    <subcellularLocation>
        <location evidence="1">Cell membrane</location>
        <topology evidence="1">Multi-pass membrane protein</topology>
    </subcellularLocation>
</comment>
<accession>A0ABT8TAQ0</accession>
<keyword evidence="2" id="KW-0813">Transport</keyword>
<evidence type="ECO:0000313" key="15">
    <source>
        <dbReference type="Proteomes" id="UP001168380"/>
    </source>
</evidence>
<dbReference type="CDD" id="cd18552">
    <property type="entry name" value="ABC_6TM_MsbA_like"/>
    <property type="match status" value="1"/>
</dbReference>
<dbReference type="PROSITE" id="PS50893">
    <property type="entry name" value="ABC_TRANSPORTER_2"/>
    <property type="match status" value="1"/>
</dbReference>
<dbReference type="Proteomes" id="UP001168380">
    <property type="component" value="Unassembled WGS sequence"/>
</dbReference>
<evidence type="ECO:0000313" key="14">
    <source>
        <dbReference type="EMBL" id="MDO3381021.1"/>
    </source>
</evidence>
<dbReference type="PANTHER" id="PTHR43394">
    <property type="entry name" value="ATP-DEPENDENT PERMEASE MDL1, MITOCHONDRIAL"/>
    <property type="match status" value="1"/>
</dbReference>
<evidence type="ECO:0000256" key="10">
    <source>
        <dbReference type="ARBA" id="ARBA00023136"/>
    </source>
</evidence>
<feature type="transmembrane region" description="Helical" evidence="11">
    <location>
        <begin position="31"/>
        <end position="54"/>
    </location>
</feature>
<dbReference type="SMART" id="SM00382">
    <property type="entry name" value="AAA"/>
    <property type="match status" value="1"/>
</dbReference>
<evidence type="ECO:0000256" key="9">
    <source>
        <dbReference type="ARBA" id="ARBA00023055"/>
    </source>
</evidence>
<proteinExistence type="predicted"/>
<feature type="transmembrane region" description="Helical" evidence="11">
    <location>
        <begin position="250"/>
        <end position="274"/>
    </location>
</feature>
<dbReference type="InterPro" id="IPR017871">
    <property type="entry name" value="ABC_transporter-like_CS"/>
</dbReference>
<dbReference type="RefSeq" id="WP_302711144.1">
    <property type="nucleotide sequence ID" value="NZ_JAULRT010000032.1"/>
</dbReference>
<keyword evidence="10 11" id="KW-0472">Membrane</keyword>
<evidence type="ECO:0000259" key="13">
    <source>
        <dbReference type="PROSITE" id="PS50929"/>
    </source>
</evidence>
<keyword evidence="8 11" id="KW-1133">Transmembrane helix</keyword>
<evidence type="ECO:0000256" key="7">
    <source>
        <dbReference type="ARBA" id="ARBA00022967"/>
    </source>
</evidence>
<dbReference type="InterPro" id="IPR039421">
    <property type="entry name" value="Type_1_exporter"/>
</dbReference>
<gene>
    <name evidence="14" type="primary">msbA</name>
    <name evidence="14" type="ORF">QWI16_02475</name>
</gene>
<evidence type="ECO:0000256" key="3">
    <source>
        <dbReference type="ARBA" id="ARBA00022475"/>
    </source>
</evidence>
<dbReference type="InterPro" id="IPR011527">
    <property type="entry name" value="ABC1_TM_dom"/>
</dbReference>
<keyword evidence="7" id="KW-1278">Translocase</keyword>
<evidence type="ECO:0000256" key="1">
    <source>
        <dbReference type="ARBA" id="ARBA00004651"/>
    </source>
</evidence>
<name>A0ABT8TAQ0_9GAMM</name>
<reference evidence="14" key="1">
    <citation type="submission" date="2023-07" db="EMBL/GenBank/DDBJ databases">
        <title>Gilvimarinus algae sp. nov., isolated from the surface of Kelp.</title>
        <authorList>
            <person name="Sun Y.Y."/>
            <person name="Gong Y."/>
            <person name="Du Z.J."/>
        </authorList>
    </citation>
    <scope>NUCLEOTIDE SEQUENCE</scope>
    <source>
        <strain evidence="14">SDUM040014</strain>
    </source>
</reference>
<dbReference type="Gene3D" id="1.20.1560.10">
    <property type="entry name" value="ABC transporter type 1, transmembrane domain"/>
    <property type="match status" value="1"/>
</dbReference>
<evidence type="ECO:0000256" key="8">
    <source>
        <dbReference type="ARBA" id="ARBA00022989"/>
    </source>
</evidence>
<keyword evidence="6" id="KW-0067">ATP-binding</keyword>